<evidence type="ECO:0000313" key="4">
    <source>
        <dbReference type="Proteomes" id="UP000830236"/>
    </source>
</evidence>
<organism evidence="3 4">
    <name type="scientific">Actinomyces graevenitzii</name>
    <dbReference type="NCBI Taxonomy" id="55565"/>
    <lineage>
        <taxon>Bacteria</taxon>
        <taxon>Bacillati</taxon>
        <taxon>Actinomycetota</taxon>
        <taxon>Actinomycetes</taxon>
        <taxon>Actinomycetales</taxon>
        <taxon>Actinomycetaceae</taxon>
        <taxon>Actinomyces</taxon>
    </lineage>
</organism>
<accession>A0A9E7ALS6</accession>
<feature type="transmembrane region" description="Helical" evidence="2">
    <location>
        <begin position="57"/>
        <end position="82"/>
    </location>
</feature>
<evidence type="ECO:0000256" key="1">
    <source>
        <dbReference type="SAM" id="MobiDB-lite"/>
    </source>
</evidence>
<dbReference type="AlphaFoldDB" id="A0A9E7ALS6"/>
<feature type="region of interest" description="Disordered" evidence="1">
    <location>
        <begin position="1"/>
        <end position="21"/>
    </location>
</feature>
<evidence type="ECO:0000313" key="3">
    <source>
        <dbReference type="EMBL" id="UQF79567.1"/>
    </source>
</evidence>
<proteinExistence type="predicted"/>
<keyword evidence="2" id="KW-0472">Membrane</keyword>
<protein>
    <submittedName>
        <fullName evidence="3">Uncharacterized protein</fullName>
    </submittedName>
</protein>
<name>A0A9E7ALS6_9ACTO</name>
<gene>
    <name evidence="3" type="ORF">M3I41_08310</name>
</gene>
<dbReference type="EMBL" id="CP097095">
    <property type="protein sequence ID" value="UQF79567.1"/>
    <property type="molecule type" value="Genomic_DNA"/>
</dbReference>
<evidence type="ECO:0000256" key="2">
    <source>
        <dbReference type="SAM" id="Phobius"/>
    </source>
</evidence>
<dbReference type="Proteomes" id="UP000830236">
    <property type="component" value="Chromosome"/>
</dbReference>
<reference evidence="3" key="1">
    <citation type="submission" date="2022-05" db="EMBL/GenBank/DDBJ databases">
        <title>Using nanopore sequencing to obtain complete genomes from saliva samples.</title>
        <authorList>
            <person name="Baker J.L."/>
        </authorList>
    </citation>
    <scope>NUCLEOTIDE SEQUENCE</scope>
    <source>
        <strain evidence="3">JCVI-JB-Ag32</strain>
    </source>
</reference>
<keyword evidence="2" id="KW-1133">Transmembrane helix</keyword>
<feature type="transmembrane region" description="Helical" evidence="2">
    <location>
        <begin position="206"/>
        <end position="230"/>
    </location>
</feature>
<sequence length="250" mass="28270">MASDEKIDASASNAASKAPRSVPDNIDELWDALMDAIPEIEPEVNEPKTLWRRISDCFWYCDSSVFMIIFGLFPLILGIVIAEPYFGRTAIPAYTTFEGSITKSIYLEANKTYTLYDGRIYGLPHCSIVDSKGNNLPAETWESNEHDSFIEYYHDFGQVRPTKSGTYKFFCTDQDESKYQSFIIAETTIFPRPQNISSEICYNRIIVFYASSIALPGLLLIFAGTINPIFRGLRNAARSHTYKRSLQGTV</sequence>
<keyword evidence="2" id="KW-0812">Transmembrane</keyword>
<dbReference type="KEGG" id="agh:M3I41_08310"/>